<dbReference type="Proteomes" id="UP000533469">
    <property type="component" value="Unassembled WGS sequence"/>
</dbReference>
<evidence type="ECO:0000256" key="6">
    <source>
        <dbReference type="SAM" id="SignalP"/>
    </source>
</evidence>
<dbReference type="EMBL" id="JACICD010000007">
    <property type="protein sequence ID" value="MBB3772849.1"/>
    <property type="molecule type" value="Genomic_DNA"/>
</dbReference>
<name>A0A839ZDL7_9HYPH</name>
<protein>
    <submittedName>
        <fullName evidence="7">Outer membrane protein</fullName>
    </submittedName>
</protein>
<proteinExistence type="inferred from homology"/>
<feature type="chain" id="PRO_5032374285" evidence="6">
    <location>
        <begin position="25"/>
        <end position="288"/>
    </location>
</feature>
<organism evidence="7 8">
    <name type="scientific">Ancylobacter tetraedralis</name>
    <dbReference type="NCBI Taxonomy" id="217068"/>
    <lineage>
        <taxon>Bacteria</taxon>
        <taxon>Pseudomonadati</taxon>
        <taxon>Pseudomonadota</taxon>
        <taxon>Alphaproteobacteria</taxon>
        <taxon>Hyphomicrobiales</taxon>
        <taxon>Xanthobacteraceae</taxon>
        <taxon>Ancylobacter</taxon>
    </lineage>
</organism>
<comment type="similarity">
    <text evidence="2">Belongs to the MipA/OmpV family.</text>
</comment>
<comment type="caution">
    <text evidence="7">The sequence shown here is derived from an EMBL/GenBank/DDBJ whole genome shotgun (WGS) entry which is preliminary data.</text>
</comment>
<dbReference type="InterPro" id="IPR010583">
    <property type="entry name" value="MipA"/>
</dbReference>
<keyword evidence="8" id="KW-1185">Reference proteome</keyword>
<evidence type="ECO:0000256" key="3">
    <source>
        <dbReference type="ARBA" id="ARBA00022729"/>
    </source>
</evidence>
<dbReference type="AlphaFoldDB" id="A0A839ZDL7"/>
<dbReference type="Pfam" id="PF06629">
    <property type="entry name" value="MipA"/>
    <property type="match status" value="1"/>
</dbReference>
<evidence type="ECO:0000256" key="2">
    <source>
        <dbReference type="ARBA" id="ARBA00005722"/>
    </source>
</evidence>
<keyword evidence="5" id="KW-0998">Cell outer membrane</keyword>
<dbReference type="RefSeq" id="WP_183191014.1">
    <property type="nucleotide sequence ID" value="NZ_JACICD010000007.1"/>
</dbReference>
<feature type="signal peptide" evidence="6">
    <location>
        <begin position="1"/>
        <end position="24"/>
    </location>
</feature>
<sequence length="288" mass="30734">MRSLNVSSVVTIAGLIGFSVAAQAADVGSAPMVTKAPVEASTDQEWTVTVGAYMFAQPNYYGSDDYEFAARPLFSIARANKLSEFNSFKDNPSIALWDTGPVELGIVGSMNWKRDASDSVNLRGLKDIDYAYQIGGYGQWYPVDWLRLRGEVLYGFGGFEGVVANLAADGIYFSDSLGGATFSAGPRMTLASSGFIDTYYGVTAGEAAIAQQLGNNLTPYKAGGGIYSVGFGGQISKRFTQNITGSVFGEYSYLLDDAGNSPIVAVNGDRNQFQAGVSLSYTFFLGFQ</sequence>
<evidence type="ECO:0000256" key="1">
    <source>
        <dbReference type="ARBA" id="ARBA00004442"/>
    </source>
</evidence>
<evidence type="ECO:0000313" key="8">
    <source>
        <dbReference type="Proteomes" id="UP000533469"/>
    </source>
</evidence>
<comment type="subcellular location">
    <subcellularLocation>
        <location evidence="1">Cell outer membrane</location>
    </subcellularLocation>
</comment>
<keyword evidence="3 6" id="KW-0732">Signal</keyword>
<reference evidence="7 8" key="1">
    <citation type="submission" date="2020-08" db="EMBL/GenBank/DDBJ databases">
        <title>Genomic Encyclopedia of Type Strains, Phase IV (KMG-IV): sequencing the most valuable type-strain genomes for metagenomic binning, comparative biology and taxonomic classification.</title>
        <authorList>
            <person name="Goeker M."/>
        </authorList>
    </citation>
    <scope>NUCLEOTIDE SEQUENCE [LARGE SCALE GENOMIC DNA]</scope>
    <source>
        <strain evidence="7 8">DSM 5895</strain>
    </source>
</reference>
<evidence type="ECO:0000313" key="7">
    <source>
        <dbReference type="EMBL" id="MBB3772849.1"/>
    </source>
</evidence>
<evidence type="ECO:0000256" key="5">
    <source>
        <dbReference type="ARBA" id="ARBA00023237"/>
    </source>
</evidence>
<gene>
    <name evidence="7" type="ORF">FHS55_003474</name>
</gene>
<evidence type="ECO:0000256" key="4">
    <source>
        <dbReference type="ARBA" id="ARBA00023136"/>
    </source>
</evidence>
<accession>A0A839ZDL7</accession>
<dbReference type="PANTHER" id="PTHR38776">
    <property type="entry name" value="MLTA-INTERACTING PROTEIN-RELATED"/>
    <property type="match status" value="1"/>
</dbReference>
<dbReference type="PANTHER" id="PTHR38776:SF1">
    <property type="entry name" value="MLTA-INTERACTING PROTEIN-RELATED"/>
    <property type="match status" value="1"/>
</dbReference>
<dbReference type="GO" id="GO:0009279">
    <property type="term" value="C:cell outer membrane"/>
    <property type="evidence" value="ECO:0007669"/>
    <property type="project" value="UniProtKB-SubCell"/>
</dbReference>
<keyword evidence="4" id="KW-0472">Membrane</keyword>